<dbReference type="InterPro" id="IPR036803">
    <property type="entry name" value="Porphobilinogen_deaminase_C_sf"/>
</dbReference>
<organism evidence="11 12">
    <name type="scientific">Streptoalloteichus hindustanus</name>
    <dbReference type="NCBI Taxonomy" id="2017"/>
    <lineage>
        <taxon>Bacteria</taxon>
        <taxon>Bacillati</taxon>
        <taxon>Actinomycetota</taxon>
        <taxon>Actinomycetes</taxon>
        <taxon>Pseudonocardiales</taxon>
        <taxon>Pseudonocardiaceae</taxon>
        <taxon>Streptoalloteichus</taxon>
    </lineage>
</organism>
<dbReference type="Pfam" id="PF01379">
    <property type="entry name" value="Porphobil_deam"/>
    <property type="match status" value="1"/>
</dbReference>
<dbReference type="GO" id="GO:0005737">
    <property type="term" value="C:cytoplasm"/>
    <property type="evidence" value="ECO:0007669"/>
    <property type="project" value="UniProtKB-UniRule"/>
</dbReference>
<comment type="cofactor">
    <cofactor evidence="7">
        <name>dipyrromethane</name>
        <dbReference type="ChEBI" id="CHEBI:60342"/>
    </cofactor>
    <text evidence="7">Binds 1 dipyrromethane group covalently.</text>
</comment>
<dbReference type="InterPro" id="IPR022418">
    <property type="entry name" value="Porphobilinogen_deaminase_C"/>
</dbReference>
<dbReference type="InterPro" id="IPR000860">
    <property type="entry name" value="HemC"/>
</dbReference>
<evidence type="ECO:0000256" key="3">
    <source>
        <dbReference type="ARBA" id="ARBA00011245"/>
    </source>
</evidence>
<comment type="miscellaneous">
    <text evidence="7">The porphobilinogen subunits are added to the dipyrromethane group.</text>
</comment>
<evidence type="ECO:0000313" key="11">
    <source>
        <dbReference type="EMBL" id="SHH03922.1"/>
    </source>
</evidence>
<dbReference type="Gene3D" id="3.40.190.10">
    <property type="entry name" value="Periplasmic binding protein-like II"/>
    <property type="match status" value="2"/>
</dbReference>
<evidence type="ECO:0000259" key="10">
    <source>
        <dbReference type="Pfam" id="PF03900"/>
    </source>
</evidence>
<dbReference type="EC" id="2.5.1.61" evidence="7"/>
<dbReference type="InterPro" id="IPR022417">
    <property type="entry name" value="Porphobilin_deaminase_N"/>
</dbReference>
<dbReference type="PROSITE" id="PS00533">
    <property type="entry name" value="PORPHOBILINOGEN_DEAM"/>
    <property type="match status" value="1"/>
</dbReference>
<protein>
    <recommendedName>
        <fullName evidence="7">Porphobilinogen deaminase</fullName>
        <shortName evidence="7">PBG</shortName>
        <ecNumber evidence="7">2.5.1.61</ecNumber>
    </recommendedName>
    <alternativeName>
        <fullName evidence="7">Hydroxymethylbilane synthase</fullName>
        <shortName evidence="7">HMBS</shortName>
    </alternativeName>
    <alternativeName>
        <fullName evidence="7">Pre-uroporphyrinogen synthase</fullName>
    </alternativeName>
</protein>
<dbReference type="PIRSF" id="PIRSF001438">
    <property type="entry name" value="4pyrrol_synth_OHMeBilane_synth"/>
    <property type="match status" value="1"/>
</dbReference>
<evidence type="ECO:0000256" key="8">
    <source>
        <dbReference type="SAM" id="MobiDB-lite"/>
    </source>
</evidence>
<comment type="function">
    <text evidence="1 7">Tetrapolymerization of the monopyrrole PBG into the hydroxymethylbilane pre-uroporphyrinogen in several discrete steps.</text>
</comment>
<dbReference type="HAMAP" id="MF_00260">
    <property type="entry name" value="Porphobil_deam"/>
    <property type="match status" value="1"/>
</dbReference>
<dbReference type="PANTHER" id="PTHR11557">
    <property type="entry name" value="PORPHOBILINOGEN DEAMINASE"/>
    <property type="match status" value="1"/>
</dbReference>
<dbReference type="SUPFAM" id="SSF54782">
    <property type="entry name" value="Porphobilinogen deaminase (hydroxymethylbilane synthase), C-terminal domain"/>
    <property type="match status" value="1"/>
</dbReference>
<accession>A0A1M5PQE0</accession>
<dbReference type="Gene3D" id="3.30.160.40">
    <property type="entry name" value="Porphobilinogen deaminase, C-terminal domain"/>
    <property type="match status" value="1"/>
</dbReference>
<feature type="region of interest" description="Disordered" evidence="8">
    <location>
        <begin position="135"/>
        <end position="156"/>
    </location>
</feature>
<dbReference type="GO" id="GO:0004418">
    <property type="term" value="F:hydroxymethylbilane synthase activity"/>
    <property type="evidence" value="ECO:0007669"/>
    <property type="project" value="UniProtKB-UniRule"/>
</dbReference>
<dbReference type="NCBIfam" id="TIGR00212">
    <property type="entry name" value="hemC"/>
    <property type="match status" value="1"/>
</dbReference>
<feature type="modified residue" description="S-(dipyrrolylmethanemethyl)cysteine" evidence="7">
    <location>
        <position position="271"/>
    </location>
</feature>
<gene>
    <name evidence="7" type="primary">hemC</name>
    <name evidence="11" type="ORF">SAMN05444320_11932</name>
</gene>
<evidence type="ECO:0000256" key="4">
    <source>
        <dbReference type="ARBA" id="ARBA00022679"/>
    </source>
</evidence>
<evidence type="ECO:0000256" key="5">
    <source>
        <dbReference type="ARBA" id="ARBA00023244"/>
    </source>
</evidence>
<feature type="region of interest" description="Disordered" evidence="8">
    <location>
        <begin position="1"/>
        <end position="23"/>
    </location>
</feature>
<evidence type="ECO:0000256" key="7">
    <source>
        <dbReference type="HAMAP-Rule" id="MF_00260"/>
    </source>
</evidence>
<feature type="domain" description="Porphobilinogen deaminase C-terminal" evidence="10">
    <location>
        <begin position="256"/>
        <end position="324"/>
    </location>
</feature>
<evidence type="ECO:0000313" key="12">
    <source>
        <dbReference type="Proteomes" id="UP000184501"/>
    </source>
</evidence>
<evidence type="ECO:0000259" key="9">
    <source>
        <dbReference type="Pfam" id="PF01379"/>
    </source>
</evidence>
<proteinExistence type="inferred from homology"/>
<evidence type="ECO:0000256" key="6">
    <source>
        <dbReference type="ARBA" id="ARBA00048169"/>
    </source>
</evidence>
<dbReference type="PRINTS" id="PR00151">
    <property type="entry name" value="PORPHBDMNASE"/>
</dbReference>
<evidence type="ECO:0000256" key="1">
    <source>
        <dbReference type="ARBA" id="ARBA00002869"/>
    </source>
</evidence>
<evidence type="ECO:0000256" key="2">
    <source>
        <dbReference type="ARBA" id="ARBA00005638"/>
    </source>
</evidence>
<sequence length="352" mass="35772">MTGDVGSLPTGTPELSTVDIAGGRTAGGTSRRVLRLGTRESALAVAQSRWVARRLAALGQPVELVLSTTPGDLSTLPVDQLGGTGVFVSALRERLLAGEVDLVVHSCKDLPTAPAPGLLLAAVPEREDPRDVLVRRADGPPDTWPPAGARVGTGSPRRGAQLLAHDPRLRIVPLRGNVDTRLRRLVAGELDAVVLARAGLARLGRLAEPGLAASPLPPSVVLPAAAQGALAVECRADDHSLAAVLGRLDHPASRAAVEAERSLLAALDAGCTAPVAAHAEVDGDALRLTGLVAAGDGGLVLRDTETGPAVEAEAIGRRLARALLAAGARPLITETRAAVDPSAAPTGKAGLA</sequence>
<comment type="catalytic activity">
    <reaction evidence="6 7">
        <text>4 porphobilinogen + H2O = hydroxymethylbilane + 4 NH4(+)</text>
        <dbReference type="Rhea" id="RHEA:13185"/>
        <dbReference type="ChEBI" id="CHEBI:15377"/>
        <dbReference type="ChEBI" id="CHEBI:28938"/>
        <dbReference type="ChEBI" id="CHEBI:57845"/>
        <dbReference type="ChEBI" id="CHEBI:58126"/>
        <dbReference type="EC" id="2.5.1.61"/>
    </reaction>
</comment>
<reference evidence="11 12" key="1">
    <citation type="submission" date="2016-11" db="EMBL/GenBank/DDBJ databases">
        <authorList>
            <person name="Jaros S."/>
            <person name="Januszkiewicz K."/>
            <person name="Wedrychowicz H."/>
        </authorList>
    </citation>
    <scope>NUCLEOTIDE SEQUENCE [LARGE SCALE GENOMIC DNA]</scope>
    <source>
        <strain evidence="11 12">DSM 44523</strain>
    </source>
</reference>
<dbReference type="InterPro" id="IPR022419">
    <property type="entry name" value="Porphobilin_deaminase_cofac_BS"/>
</dbReference>
<dbReference type="EMBL" id="FQVN01000019">
    <property type="protein sequence ID" value="SHH03922.1"/>
    <property type="molecule type" value="Genomic_DNA"/>
</dbReference>
<dbReference type="AlphaFoldDB" id="A0A1M5PQE0"/>
<dbReference type="Proteomes" id="UP000184501">
    <property type="component" value="Unassembled WGS sequence"/>
</dbReference>
<keyword evidence="5 7" id="KW-0627">Porphyrin biosynthesis</keyword>
<dbReference type="PANTHER" id="PTHR11557:SF0">
    <property type="entry name" value="PORPHOBILINOGEN DEAMINASE"/>
    <property type="match status" value="1"/>
</dbReference>
<comment type="subunit">
    <text evidence="3 7">Monomer.</text>
</comment>
<keyword evidence="12" id="KW-1185">Reference proteome</keyword>
<dbReference type="SUPFAM" id="SSF53850">
    <property type="entry name" value="Periplasmic binding protein-like II"/>
    <property type="match status" value="1"/>
</dbReference>
<dbReference type="STRING" id="2017.SAMN05444320_11932"/>
<dbReference type="GO" id="GO:0006782">
    <property type="term" value="P:protoporphyrinogen IX biosynthetic process"/>
    <property type="evidence" value="ECO:0007669"/>
    <property type="project" value="UniProtKB-UniRule"/>
</dbReference>
<keyword evidence="4 7" id="KW-0808">Transferase</keyword>
<dbReference type="FunFam" id="3.40.190.10:FF:000005">
    <property type="entry name" value="Porphobilinogen deaminase"/>
    <property type="match status" value="1"/>
</dbReference>
<feature type="domain" description="Porphobilinogen deaminase N-terminal" evidence="9">
    <location>
        <begin position="34"/>
        <end position="241"/>
    </location>
</feature>
<dbReference type="Pfam" id="PF03900">
    <property type="entry name" value="Porphobil_deamC"/>
    <property type="match status" value="1"/>
</dbReference>
<name>A0A1M5PQE0_STRHI</name>
<comment type="similarity">
    <text evidence="2 7">Belongs to the HMBS family.</text>
</comment>